<feature type="region of interest" description="Disordered" evidence="1">
    <location>
        <begin position="31"/>
        <end position="67"/>
    </location>
</feature>
<reference evidence="2" key="2">
    <citation type="journal article" date="2022" name="Microbiol. Resour. Announc.">
        <title>Metagenome Sequencing to Explore Phylogenomics of Terrestrial Cyanobacteria.</title>
        <authorList>
            <person name="Ward R.D."/>
            <person name="Stajich J.E."/>
            <person name="Johansen J.R."/>
            <person name="Huntemann M."/>
            <person name="Clum A."/>
            <person name="Foster B."/>
            <person name="Foster B."/>
            <person name="Roux S."/>
            <person name="Palaniappan K."/>
            <person name="Varghese N."/>
            <person name="Mukherjee S."/>
            <person name="Reddy T.B.K."/>
            <person name="Daum C."/>
            <person name="Copeland A."/>
            <person name="Chen I.A."/>
            <person name="Ivanova N.N."/>
            <person name="Kyrpides N.C."/>
            <person name="Shapiro N."/>
            <person name="Eloe-Fadrosh E.A."/>
            <person name="Pietrasiak N."/>
        </authorList>
    </citation>
    <scope>NUCLEOTIDE SEQUENCE</scope>
    <source>
        <strain evidence="2">UHER 2000/2452</strain>
    </source>
</reference>
<feature type="compositionally biased region" description="Polar residues" evidence="1">
    <location>
        <begin position="57"/>
        <end position="67"/>
    </location>
</feature>
<evidence type="ECO:0000256" key="1">
    <source>
        <dbReference type="SAM" id="MobiDB-lite"/>
    </source>
</evidence>
<name>A0A951QER4_9CYAN</name>
<gene>
    <name evidence="2" type="ORF">KME15_18055</name>
</gene>
<proteinExistence type="predicted"/>
<dbReference type="AlphaFoldDB" id="A0A951QER4"/>
<reference evidence="2" key="1">
    <citation type="submission" date="2021-05" db="EMBL/GenBank/DDBJ databases">
        <authorList>
            <person name="Pietrasiak N."/>
            <person name="Ward R."/>
            <person name="Stajich J.E."/>
            <person name="Kurbessoian T."/>
        </authorList>
    </citation>
    <scope>NUCLEOTIDE SEQUENCE</scope>
    <source>
        <strain evidence="2">UHER 2000/2452</strain>
    </source>
</reference>
<comment type="caution">
    <text evidence="2">The sequence shown here is derived from an EMBL/GenBank/DDBJ whole genome shotgun (WGS) entry which is preliminary data.</text>
</comment>
<evidence type="ECO:0000313" key="3">
    <source>
        <dbReference type="Proteomes" id="UP000757435"/>
    </source>
</evidence>
<dbReference type="EMBL" id="JAHHHD010000022">
    <property type="protein sequence ID" value="MBW4660579.1"/>
    <property type="molecule type" value="Genomic_DNA"/>
</dbReference>
<evidence type="ECO:0000313" key="2">
    <source>
        <dbReference type="EMBL" id="MBW4660579.1"/>
    </source>
</evidence>
<dbReference type="Proteomes" id="UP000757435">
    <property type="component" value="Unassembled WGS sequence"/>
</dbReference>
<feature type="compositionally biased region" description="Polar residues" evidence="1">
    <location>
        <begin position="36"/>
        <end position="49"/>
    </location>
</feature>
<organism evidence="2 3">
    <name type="scientific">Drouetiella hepatica Uher 2000/2452</name>
    <dbReference type="NCBI Taxonomy" id="904376"/>
    <lineage>
        <taxon>Bacteria</taxon>
        <taxon>Bacillati</taxon>
        <taxon>Cyanobacteriota</taxon>
        <taxon>Cyanophyceae</taxon>
        <taxon>Oculatellales</taxon>
        <taxon>Oculatellaceae</taxon>
        <taxon>Drouetiella</taxon>
    </lineage>
</organism>
<protein>
    <submittedName>
        <fullName evidence="2">Uncharacterized protein</fullName>
    </submittedName>
</protein>
<sequence>MWLYFSENGVKRDRQSILSVSGKRSPPHLQLISLKNFRSPSSDLGTSSFEGDRSPSDLETSASGLGTLTSELQSSSFELGTSPLGLGTLASEPRQSSSELGTSALGLER</sequence>
<feature type="region of interest" description="Disordered" evidence="1">
    <location>
        <begin position="83"/>
        <end position="109"/>
    </location>
</feature>
<accession>A0A951QER4</accession>